<sequence length="53" mass="5415">VPDGGYSWVVVSACKLITTFFAGGSYSLGVMQAQLANEKLASDSTLAFVGSVA</sequence>
<dbReference type="Proteomes" id="UP000054538">
    <property type="component" value="Unassembled WGS sequence"/>
</dbReference>
<keyword evidence="1" id="KW-0812">Transmembrane</keyword>
<evidence type="ECO:0000256" key="1">
    <source>
        <dbReference type="SAM" id="Phobius"/>
    </source>
</evidence>
<feature type="transmembrane region" description="Helical" evidence="1">
    <location>
        <begin position="6"/>
        <end position="29"/>
    </location>
</feature>
<reference evidence="2 3" key="1">
    <citation type="submission" date="2014-04" db="EMBL/GenBank/DDBJ databases">
        <authorList>
            <consortium name="DOE Joint Genome Institute"/>
            <person name="Kuo A."/>
            <person name="Kohler A."/>
            <person name="Jargeat P."/>
            <person name="Nagy L.G."/>
            <person name="Floudas D."/>
            <person name="Copeland A."/>
            <person name="Barry K.W."/>
            <person name="Cichocki N."/>
            <person name="Veneault-Fourrey C."/>
            <person name="LaButti K."/>
            <person name="Lindquist E.A."/>
            <person name="Lipzen A."/>
            <person name="Lundell T."/>
            <person name="Morin E."/>
            <person name="Murat C."/>
            <person name="Sun H."/>
            <person name="Tunlid A."/>
            <person name="Henrissat B."/>
            <person name="Grigoriev I.V."/>
            <person name="Hibbett D.S."/>
            <person name="Martin F."/>
            <person name="Nordberg H.P."/>
            <person name="Cantor M.N."/>
            <person name="Hua S.X."/>
        </authorList>
    </citation>
    <scope>NUCLEOTIDE SEQUENCE [LARGE SCALE GENOMIC DNA]</scope>
    <source>
        <strain evidence="2 3">Ve08.2h10</strain>
    </source>
</reference>
<evidence type="ECO:0000313" key="2">
    <source>
        <dbReference type="EMBL" id="KIK91438.1"/>
    </source>
</evidence>
<dbReference type="InParanoid" id="A0A0D0DJY3"/>
<reference evidence="3" key="2">
    <citation type="submission" date="2015-01" db="EMBL/GenBank/DDBJ databases">
        <title>Evolutionary Origins and Diversification of the Mycorrhizal Mutualists.</title>
        <authorList>
            <consortium name="DOE Joint Genome Institute"/>
            <consortium name="Mycorrhizal Genomics Consortium"/>
            <person name="Kohler A."/>
            <person name="Kuo A."/>
            <person name="Nagy L.G."/>
            <person name="Floudas D."/>
            <person name="Copeland A."/>
            <person name="Barry K.W."/>
            <person name="Cichocki N."/>
            <person name="Veneault-Fourrey C."/>
            <person name="LaButti K."/>
            <person name="Lindquist E.A."/>
            <person name="Lipzen A."/>
            <person name="Lundell T."/>
            <person name="Morin E."/>
            <person name="Murat C."/>
            <person name="Riley R."/>
            <person name="Ohm R."/>
            <person name="Sun H."/>
            <person name="Tunlid A."/>
            <person name="Henrissat B."/>
            <person name="Grigoriev I.V."/>
            <person name="Hibbett D.S."/>
            <person name="Martin F."/>
        </authorList>
    </citation>
    <scope>NUCLEOTIDE SEQUENCE [LARGE SCALE GENOMIC DNA]</scope>
    <source>
        <strain evidence="3">Ve08.2h10</strain>
    </source>
</reference>
<dbReference type="EMBL" id="KN825388">
    <property type="protein sequence ID" value="KIK91438.1"/>
    <property type="molecule type" value="Genomic_DNA"/>
</dbReference>
<feature type="non-terminal residue" evidence="2">
    <location>
        <position position="53"/>
    </location>
</feature>
<proteinExistence type="predicted"/>
<dbReference type="AlphaFoldDB" id="A0A0D0DJY3"/>
<gene>
    <name evidence="2" type="ORF">PAXRUDRAFT_67464</name>
</gene>
<keyword evidence="3" id="KW-1185">Reference proteome</keyword>
<dbReference type="HOGENOM" id="CLU_3074328_0_0_1"/>
<keyword evidence="1" id="KW-0472">Membrane</keyword>
<organism evidence="2 3">
    <name type="scientific">Paxillus rubicundulus Ve08.2h10</name>
    <dbReference type="NCBI Taxonomy" id="930991"/>
    <lineage>
        <taxon>Eukaryota</taxon>
        <taxon>Fungi</taxon>
        <taxon>Dikarya</taxon>
        <taxon>Basidiomycota</taxon>
        <taxon>Agaricomycotina</taxon>
        <taxon>Agaricomycetes</taxon>
        <taxon>Agaricomycetidae</taxon>
        <taxon>Boletales</taxon>
        <taxon>Paxilineae</taxon>
        <taxon>Paxillaceae</taxon>
        <taxon>Paxillus</taxon>
    </lineage>
</organism>
<dbReference type="STRING" id="930991.A0A0D0DJY3"/>
<evidence type="ECO:0000313" key="3">
    <source>
        <dbReference type="Proteomes" id="UP000054538"/>
    </source>
</evidence>
<protein>
    <submittedName>
        <fullName evidence="2">Uncharacterized protein</fullName>
    </submittedName>
</protein>
<keyword evidence="1" id="KW-1133">Transmembrane helix</keyword>
<accession>A0A0D0DJY3</accession>
<feature type="non-terminal residue" evidence="2">
    <location>
        <position position="1"/>
    </location>
</feature>
<name>A0A0D0DJY3_9AGAM</name>